<protein>
    <recommendedName>
        <fullName evidence="3">glucuronosyltransferase</fullName>
        <ecNumber evidence="3">2.4.1.17</ecNumber>
    </recommendedName>
</protein>
<evidence type="ECO:0000256" key="8">
    <source>
        <dbReference type="SAM" id="SignalP"/>
    </source>
</evidence>
<dbReference type="FunFam" id="3.40.50.2000:FF:000021">
    <property type="entry name" value="UDP-glucuronosyltransferase"/>
    <property type="match status" value="1"/>
</dbReference>
<dbReference type="PROSITE" id="PS00375">
    <property type="entry name" value="UDPGT"/>
    <property type="match status" value="1"/>
</dbReference>
<dbReference type="InterPro" id="IPR002213">
    <property type="entry name" value="UDP_glucos_trans"/>
</dbReference>
<keyword evidence="6" id="KW-0711">Selenium</keyword>
<keyword evidence="8" id="KW-0732">Signal</keyword>
<dbReference type="EC" id="2.4.1.17" evidence="3"/>
<dbReference type="InterPro" id="IPR008826">
    <property type="entry name" value="Se-bd"/>
</dbReference>
<proteinExistence type="inferred from homology"/>
<dbReference type="InterPro" id="IPR050271">
    <property type="entry name" value="UDP-glycosyltransferase"/>
</dbReference>
<dbReference type="PANTHER" id="PTHR48043">
    <property type="entry name" value="EG:EG0003.4 PROTEIN-RELATED"/>
    <property type="match status" value="1"/>
</dbReference>
<accession>A0A914WXN7</accession>
<evidence type="ECO:0000313" key="10">
    <source>
        <dbReference type="WBParaSite" id="PSAMB.scaffold5652size11182.g27029.t1"/>
    </source>
</evidence>
<evidence type="ECO:0000256" key="4">
    <source>
        <dbReference type="ARBA" id="ARBA00022676"/>
    </source>
</evidence>
<comment type="similarity">
    <text evidence="2">Belongs to the UDP-glycosyltransferase family.</text>
</comment>
<evidence type="ECO:0000256" key="7">
    <source>
        <dbReference type="ARBA" id="ARBA00047475"/>
    </source>
</evidence>
<dbReference type="Pfam" id="PF00201">
    <property type="entry name" value="UDPGT"/>
    <property type="match status" value="1"/>
</dbReference>
<dbReference type="AlphaFoldDB" id="A0A914WXN7"/>
<evidence type="ECO:0000256" key="3">
    <source>
        <dbReference type="ARBA" id="ARBA00012544"/>
    </source>
</evidence>
<evidence type="ECO:0000256" key="2">
    <source>
        <dbReference type="ARBA" id="ARBA00009995"/>
    </source>
</evidence>
<evidence type="ECO:0000256" key="1">
    <source>
        <dbReference type="ARBA" id="ARBA00005606"/>
    </source>
</evidence>
<dbReference type="CDD" id="cd03784">
    <property type="entry name" value="GT1_Gtf-like"/>
    <property type="match status" value="1"/>
</dbReference>
<keyword evidence="4" id="KW-0328">Glycosyltransferase</keyword>
<name>A0A914WXN7_9BILA</name>
<feature type="chain" id="PRO_5037426339" description="glucuronosyltransferase" evidence="8">
    <location>
        <begin position="20"/>
        <end position="743"/>
    </location>
</feature>
<dbReference type="Pfam" id="PF05694">
    <property type="entry name" value="SBP56"/>
    <property type="match status" value="1"/>
</dbReference>
<dbReference type="Gene3D" id="3.40.50.2000">
    <property type="entry name" value="Glycogen Phosphorylase B"/>
    <property type="match status" value="2"/>
</dbReference>
<evidence type="ECO:0000313" key="9">
    <source>
        <dbReference type="Proteomes" id="UP000887566"/>
    </source>
</evidence>
<evidence type="ECO:0000256" key="5">
    <source>
        <dbReference type="ARBA" id="ARBA00022679"/>
    </source>
</evidence>
<keyword evidence="9" id="KW-1185">Reference proteome</keyword>
<dbReference type="SUPFAM" id="SSF53756">
    <property type="entry name" value="UDP-Glycosyltransferase/glycogen phosphorylase"/>
    <property type="match status" value="1"/>
</dbReference>
<dbReference type="WBParaSite" id="PSAMB.scaffold5652size11182.g27029.t1">
    <property type="protein sequence ID" value="PSAMB.scaffold5652size11182.g27029.t1"/>
    <property type="gene ID" value="PSAMB.scaffold5652size11182.g27029"/>
</dbReference>
<sequence>MSLKAVLLVFAVCLAHTKSFKVLVYSPAIGHSHCNFMGKIADALLDAGHEVLVYVPVHDADVLTNGTKRAPVLRVDVLDDPFLFKNSPIKSDPFSEKADMMGDETMQLFAELSAQACQGQVSNKALMETLRDHHFDVAIAEFYDYCPFGILKLLGIPANILASAVPMTETIGDLFGVPQPLSYVPSVFGTSTDEMSYKERAMNIMTSGIWRGMLNRVLDKENEIFRRYYGSDFPALDDLAKKTSLAFVNADEFFELPRPITHRIIYVGGIGVPKAEKLSNELARVVEASDKGVIVLSFGSIAHSTLLPMEKKLAVLRAMANFPEYTFIWKYERPEDDMQLFMNYTNVYPMKWVPQVDLLNHPKVKVFITHGGMNSLTEAMTTGTPTVAIPLFGDQEHNVAVAVKRGVSVFVSKRNINAESLTAALQEVLQNEKYELNAKRMAQMVARKPIKPKDLIVKWTEFVAEFQDFSNLDVAGRDFSFVKYFLIDIIAPLVMIIITSVRQRPFITRIFASVPAEMAAEEPRCCNHGPGYASPKDAMQGPRETVIFVACPRFDSDKPDMLATVDVDPTSSTYCTVISRVDFPHARDEVHHTSWNACSSCFGDANVKRTHLAVPCLNSSRVYFVDTTDPKNLKLTKTLEAEQMLSHDVGFPHSGHCLADGNIMISTLGDAEGNGKGDFILIDSETFEVTGTWVIGKTAPLNYDFWYQPRHNVMISTEWGPPKVFTKGFKMEDVLSGLYFFCI</sequence>
<comment type="catalytic activity">
    <reaction evidence="7">
        <text>glucuronate acceptor + UDP-alpha-D-glucuronate = acceptor beta-D-glucuronoside + UDP + H(+)</text>
        <dbReference type="Rhea" id="RHEA:21032"/>
        <dbReference type="ChEBI" id="CHEBI:15378"/>
        <dbReference type="ChEBI" id="CHEBI:58052"/>
        <dbReference type="ChEBI" id="CHEBI:58223"/>
        <dbReference type="ChEBI" id="CHEBI:132367"/>
        <dbReference type="ChEBI" id="CHEBI:132368"/>
        <dbReference type="EC" id="2.4.1.17"/>
    </reaction>
</comment>
<dbReference type="Proteomes" id="UP000887566">
    <property type="component" value="Unplaced"/>
</dbReference>
<feature type="signal peptide" evidence="8">
    <location>
        <begin position="1"/>
        <end position="19"/>
    </location>
</feature>
<comment type="similarity">
    <text evidence="1">Belongs to the selenium-binding protein family.</text>
</comment>
<organism evidence="9 10">
    <name type="scientific">Plectus sambesii</name>
    <dbReference type="NCBI Taxonomy" id="2011161"/>
    <lineage>
        <taxon>Eukaryota</taxon>
        <taxon>Metazoa</taxon>
        <taxon>Ecdysozoa</taxon>
        <taxon>Nematoda</taxon>
        <taxon>Chromadorea</taxon>
        <taxon>Plectida</taxon>
        <taxon>Plectina</taxon>
        <taxon>Plectoidea</taxon>
        <taxon>Plectidae</taxon>
        <taxon>Plectus</taxon>
    </lineage>
</organism>
<dbReference type="PANTHER" id="PTHR48043:SF145">
    <property type="entry name" value="FI06409P-RELATED"/>
    <property type="match status" value="1"/>
</dbReference>
<dbReference type="GO" id="GO:0015020">
    <property type="term" value="F:glucuronosyltransferase activity"/>
    <property type="evidence" value="ECO:0007669"/>
    <property type="project" value="UniProtKB-EC"/>
</dbReference>
<keyword evidence="5" id="KW-0808">Transferase</keyword>
<evidence type="ECO:0000256" key="6">
    <source>
        <dbReference type="ARBA" id="ARBA00023266"/>
    </source>
</evidence>
<dbReference type="GO" id="GO:0008430">
    <property type="term" value="F:selenium binding"/>
    <property type="evidence" value="ECO:0007669"/>
    <property type="project" value="InterPro"/>
</dbReference>
<reference evidence="10" key="1">
    <citation type="submission" date="2022-11" db="UniProtKB">
        <authorList>
            <consortium name="WormBaseParasite"/>
        </authorList>
    </citation>
    <scope>IDENTIFICATION</scope>
</reference>
<dbReference type="InterPro" id="IPR035595">
    <property type="entry name" value="UDP_glycos_trans_CS"/>
</dbReference>